<sequence>MALGWFSLLKTVPWAEVIATAPVVADGAKKLWKTVSKKPVTAPAPASVVLATEGDILSQLQARIATLEATTAELHAQMQDSTELIQALATQNTELVQRAEANRVRLRWVSLGLVLLALVLAYTLKTGV</sequence>
<gene>
    <name evidence="2" type="ORF">J2X19_004312</name>
</gene>
<keyword evidence="1" id="KW-0472">Membrane</keyword>
<name>A0ABU2CE82_9BURK</name>
<comment type="caution">
    <text evidence="2">The sequence shown here is derived from an EMBL/GenBank/DDBJ whole genome shotgun (WGS) entry which is preliminary data.</text>
</comment>
<evidence type="ECO:0000313" key="3">
    <source>
        <dbReference type="Proteomes" id="UP001180487"/>
    </source>
</evidence>
<evidence type="ECO:0008006" key="4">
    <source>
        <dbReference type="Google" id="ProtNLM"/>
    </source>
</evidence>
<keyword evidence="1" id="KW-0812">Transmembrane</keyword>
<dbReference type="Proteomes" id="UP001180487">
    <property type="component" value="Unassembled WGS sequence"/>
</dbReference>
<keyword evidence="1" id="KW-1133">Transmembrane helix</keyword>
<organism evidence="2 3">
    <name type="scientific">Rhodoferax ferrireducens</name>
    <dbReference type="NCBI Taxonomy" id="192843"/>
    <lineage>
        <taxon>Bacteria</taxon>
        <taxon>Pseudomonadati</taxon>
        <taxon>Pseudomonadota</taxon>
        <taxon>Betaproteobacteria</taxon>
        <taxon>Burkholderiales</taxon>
        <taxon>Comamonadaceae</taxon>
        <taxon>Rhodoferax</taxon>
    </lineage>
</organism>
<dbReference type="EMBL" id="JAVDXT010000005">
    <property type="protein sequence ID" value="MDR7379616.1"/>
    <property type="molecule type" value="Genomic_DNA"/>
</dbReference>
<accession>A0ABU2CE82</accession>
<keyword evidence="3" id="KW-1185">Reference proteome</keyword>
<evidence type="ECO:0000313" key="2">
    <source>
        <dbReference type="EMBL" id="MDR7379616.1"/>
    </source>
</evidence>
<dbReference type="RefSeq" id="WP_116606886.1">
    <property type="nucleotide sequence ID" value="NZ_JAVDXT010000005.1"/>
</dbReference>
<evidence type="ECO:0000256" key="1">
    <source>
        <dbReference type="SAM" id="Phobius"/>
    </source>
</evidence>
<feature type="transmembrane region" description="Helical" evidence="1">
    <location>
        <begin position="106"/>
        <end position="124"/>
    </location>
</feature>
<reference evidence="2 3" key="1">
    <citation type="submission" date="2023-07" db="EMBL/GenBank/DDBJ databases">
        <title>Sorghum-associated microbial communities from plants grown in Nebraska, USA.</title>
        <authorList>
            <person name="Schachtman D."/>
        </authorList>
    </citation>
    <scope>NUCLEOTIDE SEQUENCE [LARGE SCALE GENOMIC DNA]</scope>
    <source>
        <strain evidence="2 3">BE313</strain>
    </source>
</reference>
<protein>
    <recommendedName>
        <fullName evidence="4">Chemotaxis protein</fullName>
    </recommendedName>
</protein>
<proteinExistence type="predicted"/>